<evidence type="ECO:0000256" key="4">
    <source>
        <dbReference type="ARBA" id="ARBA00023125"/>
    </source>
</evidence>
<keyword evidence="4 6" id="KW-0238">DNA-binding</keyword>
<evidence type="ECO:0000256" key="6">
    <source>
        <dbReference type="RuleBase" id="RU365089"/>
    </source>
</evidence>
<dbReference type="PANTHER" id="PTHR33217:SF7">
    <property type="entry name" value="TRANSPOSASE FOR INSERTION SEQUENCE ELEMENT IS1081"/>
    <property type="match status" value="1"/>
</dbReference>
<dbReference type="InterPro" id="IPR001207">
    <property type="entry name" value="Transposase_mutator"/>
</dbReference>
<sequence>MANLRMTLLDLLNKDEQGADPSFLRDGVRLLAQELMDVEATQLAGAGLHERSENRLTYRNGYREREWDTRVGTVDLQIPKLRQGAYFPSLLEPRRRHERALLAVVQEAYVHGVSTRAVDNLAEALGLKGISKDQVSRICKELDGQVTAFRTRALDSEHPYLMLDATFEKVRENGRVISMAVLITTGVKVTGEREVVGVDVGPAEDLEFWRAFLRQLVSRGLSGVRLVTSDSHLGLKQAVAEILVGATWQRCRVHFMRNALATVPKLAQQMVAATLRTIFAQPDADSAHDTVERVCRLFEKRYPQLVACLRDAETDVLAYYDFPFEHRRQIWSTNSLERLNREVGRRCEVVGIFPNRPALLRLAGAVLEEQNDVRVQLPLDSGSGARHDVPALLGVAFHLRALPETD</sequence>
<organism evidence="7 8">
    <name type="scientific">Candidatus Dormiibacter inghamiae</name>
    <dbReference type="NCBI Taxonomy" id="3127013"/>
    <lineage>
        <taxon>Bacteria</taxon>
        <taxon>Bacillati</taxon>
        <taxon>Candidatus Dormiibacterota</taxon>
        <taxon>Candidatus Dormibacteria</taxon>
        <taxon>Candidatus Dormibacterales</taxon>
        <taxon>Candidatus Dormibacteraceae</taxon>
        <taxon>Candidatus Dormiibacter</taxon>
    </lineage>
</organism>
<comment type="similarity">
    <text evidence="2 6">Belongs to the transposase mutator family.</text>
</comment>
<gene>
    <name evidence="7" type="ORF">JF888_01015</name>
</gene>
<evidence type="ECO:0000256" key="3">
    <source>
        <dbReference type="ARBA" id="ARBA00022578"/>
    </source>
</evidence>
<reference evidence="7 8" key="1">
    <citation type="submission" date="2020-10" db="EMBL/GenBank/DDBJ databases">
        <title>Ca. Dormibacterota MAGs.</title>
        <authorList>
            <person name="Montgomery K."/>
        </authorList>
    </citation>
    <scope>NUCLEOTIDE SEQUENCE [LARGE SCALE GENOMIC DNA]</scope>
    <source>
        <strain evidence="7">SC8811_S16_3</strain>
    </source>
</reference>
<feature type="non-terminal residue" evidence="7">
    <location>
        <position position="406"/>
    </location>
</feature>
<dbReference type="GO" id="GO:0006313">
    <property type="term" value="P:DNA transposition"/>
    <property type="evidence" value="ECO:0007669"/>
    <property type="project" value="UniProtKB-UniRule"/>
</dbReference>
<keyword evidence="3 6" id="KW-0815">Transposition</keyword>
<evidence type="ECO:0000256" key="1">
    <source>
        <dbReference type="ARBA" id="ARBA00002190"/>
    </source>
</evidence>
<dbReference type="AlphaFoldDB" id="A0A934KEC2"/>
<dbReference type="PANTHER" id="PTHR33217">
    <property type="entry name" value="TRANSPOSASE FOR INSERTION SEQUENCE ELEMENT IS1081"/>
    <property type="match status" value="1"/>
</dbReference>
<protein>
    <recommendedName>
        <fullName evidence="6">Mutator family transposase</fullName>
    </recommendedName>
</protein>
<proteinExistence type="inferred from homology"/>
<evidence type="ECO:0000256" key="5">
    <source>
        <dbReference type="ARBA" id="ARBA00023172"/>
    </source>
</evidence>
<evidence type="ECO:0000256" key="2">
    <source>
        <dbReference type="ARBA" id="ARBA00010961"/>
    </source>
</evidence>
<dbReference type="GO" id="GO:0003677">
    <property type="term" value="F:DNA binding"/>
    <property type="evidence" value="ECO:0007669"/>
    <property type="project" value="UniProtKB-UniRule"/>
</dbReference>
<dbReference type="NCBIfam" id="NF033543">
    <property type="entry name" value="transpos_IS256"/>
    <property type="match status" value="1"/>
</dbReference>
<dbReference type="Pfam" id="PF00872">
    <property type="entry name" value="Transposase_mut"/>
    <property type="match status" value="1"/>
</dbReference>
<dbReference type="Proteomes" id="UP000620075">
    <property type="component" value="Unassembled WGS sequence"/>
</dbReference>
<keyword evidence="5 6" id="KW-0233">DNA recombination</keyword>
<dbReference type="GO" id="GO:0004803">
    <property type="term" value="F:transposase activity"/>
    <property type="evidence" value="ECO:0007669"/>
    <property type="project" value="UniProtKB-UniRule"/>
</dbReference>
<accession>A0A934KEC2</accession>
<name>A0A934KEC2_9BACT</name>
<comment type="function">
    <text evidence="1 6">Required for the transposition of the insertion element.</text>
</comment>
<comment type="caution">
    <text evidence="7">The sequence shown here is derived from an EMBL/GenBank/DDBJ whole genome shotgun (WGS) entry which is preliminary data.</text>
</comment>
<dbReference type="RefSeq" id="WP_338176135.1">
    <property type="nucleotide sequence ID" value="NZ_JAEKNQ010000007.1"/>
</dbReference>
<evidence type="ECO:0000313" key="7">
    <source>
        <dbReference type="EMBL" id="MBJ7601771.1"/>
    </source>
</evidence>
<dbReference type="EMBL" id="JAEKNQ010000007">
    <property type="protein sequence ID" value="MBJ7601771.1"/>
    <property type="molecule type" value="Genomic_DNA"/>
</dbReference>
<evidence type="ECO:0000313" key="8">
    <source>
        <dbReference type="Proteomes" id="UP000620075"/>
    </source>
</evidence>
<keyword evidence="6" id="KW-0814">Transposable element</keyword>